<dbReference type="AlphaFoldDB" id="A0A4Q4TWF1"/>
<dbReference type="Gene3D" id="3.90.1200.10">
    <property type="match status" value="1"/>
</dbReference>
<evidence type="ECO:0000259" key="1">
    <source>
        <dbReference type="Pfam" id="PF01636"/>
    </source>
</evidence>
<organism evidence="2 3">
    <name type="scientific">Monosporascus ibericus</name>
    <dbReference type="NCBI Taxonomy" id="155417"/>
    <lineage>
        <taxon>Eukaryota</taxon>
        <taxon>Fungi</taxon>
        <taxon>Dikarya</taxon>
        <taxon>Ascomycota</taxon>
        <taxon>Pezizomycotina</taxon>
        <taxon>Sordariomycetes</taxon>
        <taxon>Xylariomycetidae</taxon>
        <taxon>Xylariales</taxon>
        <taxon>Xylariales incertae sedis</taxon>
        <taxon>Monosporascus</taxon>
    </lineage>
</organism>
<evidence type="ECO:0000313" key="3">
    <source>
        <dbReference type="Proteomes" id="UP000293360"/>
    </source>
</evidence>
<keyword evidence="3" id="KW-1185">Reference proteome</keyword>
<protein>
    <recommendedName>
        <fullName evidence="1">Aminoglycoside phosphotransferase domain-containing protein</fullName>
    </recommendedName>
</protein>
<gene>
    <name evidence="2" type="ORF">DL764_000370</name>
</gene>
<dbReference type="STRING" id="155417.A0A4Q4TWF1"/>
<sequence>MSKKPSQDPKAQEDTDIRAALDKLRDMRYPDAVQGKEIYNFMGGRVIEHRTSKSDVLAIKVNSTINRSEGDMMHYAAMNGVRAPRVRGVYDIVGTRRLARAMVSERVPGVPLADVWQTLSAADKSTIKDQLRTQLARMRACTQPFIGRVGRQKTRNVYDGFGGSYCGPFADEKAFDDWCLAHIPGGPLMRFKWRWLLESERKNRRAASFVLTHGDLTPRNIIVQGNVIMGIVDWERSGFFPEYAEYAFAMMLCPSHEEWWIPVLMELLPPCSKRRLEFTGMVDEWFLNS</sequence>
<reference evidence="2 3" key="1">
    <citation type="submission" date="2018-06" db="EMBL/GenBank/DDBJ databases">
        <title>Complete Genomes of Monosporascus.</title>
        <authorList>
            <person name="Robinson A.J."/>
            <person name="Natvig D.O."/>
        </authorList>
    </citation>
    <scope>NUCLEOTIDE SEQUENCE [LARGE SCALE GENOMIC DNA]</scope>
    <source>
        <strain evidence="2 3">CBS 110550</strain>
    </source>
</reference>
<dbReference type="CDD" id="cd05120">
    <property type="entry name" value="APH_ChoK_like"/>
    <property type="match status" value="1"/>
</dbReference>
<dbReference type="SUPFAM" id="SSF56112">
    <property type="entry name" value="Protein kinase-like (PK-like)"/>
    <property type="match status" value="1"/>
</dbReference>
<feature type="domain" description="Aminoglycoside phosphotransferase" evidence="1">
    <location>
        <begin position="68"/>
        <end position="251"/>
    </location>
</feature>
<dbReference type="InterPro" id="IPR002575">
    <property type="entry name" value="Aminoglycoside_PTrfase"/>
</dbReference>
<dbReference type="Proteomes" id="UP000293360">
    <property type="component" value="Unassembled WGS sequence"/>
</dbReference>
<dbReference type="EMBL" id="QJNU01000010">
    <property type="protein sequence ID" value="RYP10934.1"/>
    <property type="molecule type" value="Genomic_DNA"/>
</dbReference>
<accession>A0A4Q4TWF1</accession>
<evidence type="ECO:0000313" key="2">
    <source>
        <dbReference type="EMBL" id="RYP10934.1"/>
    </source>
</evidence>
<dbReference type="Pfam" id="PF01636">
    <property type="entry name" value="APH"/>
    <property type="match status" value="1"/>
</dbReference>
<dbReference type="OrthoDB" id="2906425at2759"/>
<dbReference type="InterPro" id="IPR011009">
    <property type="entry name" value="Kinase-like_dom_sf"/>
</dbReference>
<comment type="caution">
    <text evidence="2">The sequence shown here is derived from an EMBL/GenBank/DDBJ whole genome shotgun (WGS) entry which is preliminary data.</text>
</comment>
<proteinExistence type="predicted"/>
<dbReference type="PANTHER" id="PTHR21310">
    <property type="entry name" value="AMINOGLYCOSIDE PHOSPHOTRANSFERASE-RELATED-RELATED"/>
    <property type="match status" value="1"/>
</dbReference>
<dbReference type="InterPro" id="IPR051678">
    <property type="entry name" value="AGP_Transferase"/>
</dbReference>
<dbReference type="PANTHER" id="PTHR21310:SF58">
    <property type="entry name" value="AMINOGLYCOSIDE PHOSPHOTRANSFERASE DOMAIN-CONTAINING PROTEIN"/>
    <property type="match status" value="1"/>
</dbReference>
<name>A0A4Q4TWF1_9PEZI</name>